<evidence type="ECO:0000256" key="1">
    <source>
        <dbReference type="SAM" id="Phobius"/>
    </source>
</evidence>
<feature type="transmembrane region" description="Helical" evidence="1">
    <location>
        <begin position="40"/>
        <end position="59"/>
    </location>
</feature>
<sequence length="74" mass="8928">MCSLREFLLLLLLLLFYFLNLSQCCQFFLHCDNSSVWYSQLIMILNIRFSSFFVVVFLVRRAFIKILLNDSLFF</sequence>
<proteinExistence type="predicted"/>
<reference evidence="3" key="2">
    <citation type="journal article" date="2015" name="Fish Shellfish Immunol.">
        <title>Early steps in the European eel (Anguilla anguilla)-Vibrio vulnificus interaction in the gills: Role of the RtxA13 toxin.</title>
        <authorList>
            <person name="Callol A."/>
            <person name="Pajuelo D."/>
            <person name="Ebbesson L."/>
            <person name="Teles M."/>
            <person name="MacKenzie S."/>
            <person name="Amaro C."/>
        </authorList>
    </citation>
    <scope>NUCLEOTIDE SEQUENCE</scope>
</reference>
<feature type="signal peptide" evidence="2">
    <location>
        <begin position="1"/>
        <end position="24"/>
    </location>
</feature>
<evidence type="ECO:0000313" key="3">
    <source>
        <dbReference type="EMBL" id="JAH90485.1"/>
    </source>
</evidence>
<keyword evidence="1" id="KW-0812">Transmembrane</keyword>
<evidence type="ECO:0000256" key="2">
    <source>
        <dbReference type="SAM" id="SignalP"/>
    </source>
</evidence>
<protein>
    <submittedName>
        <fullName evidence="3">Uncharacterized protein</fullName>
    </submittedName>
</protein>
<dbReference type="AlphaFoldDB" id="A0A0E9WLM1"/>
<name>A0A0E9WLM1_ANGAN</name>
<keyword evidence="2" id="KW-0732">Signal</keyword>
<feature type="chain" id="PRO_5002434887" evidence="2">
    <location>
        <begin position="25"/>
        <end position="74"/>
    </location>
</feature>
<accession>A0A0E9WLM1</accession>
<organism evidence="3">
    <name type="scientific">Anguilla anguilla</name>
    <name type="common">European freshwater eel</name>
    <name type="synonym">Muraena anguilla</name>
    <dbReference type="NCBI Taxonomy" id="7936"/>
    <lineage>
        <taxon>Eukaryota</taxon>
        <taxon>Metazoa</taxon>
        <taxon>Chordata</taxon>
        <taxon>Craniata</taxon>
        <taxon>Vertebrata</taxon>
        <taxon>Euteleostomi</taxon>
        <taxon>Actinopterygii</taxon>
        <taxon>Neopterygii</taxon>
        <taxon>Teleostei</taxon>
        <taxon>Anguilliformes</taxon>
        <taxon>Anguillidae</taxon>
        <taxon>Anguilla</taxon>
    </lineage>
</organism>
<reference evidence="3" key="1">
    <citation type="submission" date="2014-11" db="EMBL/GenBank/DDBJ databases">
        <authorList>
            <person name="Amaro Gonzalez C."/>
        </authorList>
    </citation>
    <scope>NUCLEOTIDE SEQUENCE</scope>
</reference>
<dbReference type="EMBL" id="GBXM01018092">
    <property type="protein sequence ID" value="JAH90485.1"/>
    <property type="molecule type" value="Transcribed_RNA"/>
</dbReference>
<keyword evidence="1" id="KW-0472">Membrane</keyword>
<keyword evidence="1" id="KW-1133">Transmembrane helix</keyword>